<keyword evidence="4" id="KW-1185">Reference proteome</keyword>
<evidence type="ECO:0000256" key="1">
    <source>
        <dbReference type="SAM" id="MobiDB-lite"/>
    </source>
</evidence>
<dbReference type="SUPFAM" id="SSF50939">
    <property type="entry name" value="Sialidases"/>
    <property type="match status" value="1"/>
</dbReference>
<gene>
    <name evidence="3" type="ORF">G6N73_29110</name>
</gene>
<dbReference type="Gene3D" id="2.120.10.10">
    <property type="match status" value="1"/>
</dbReference>
<reference evidence="3 4" key="1">
    <citation type="submission" date="2020-02" db="EMBL/GenBank/DDBJ databases">
        <title>Genome sequence of strain CCNWXJ40-4.</title>
        <authorList>
            <person name="Gao J."/>
            <person name="Sun J."/>
        </authorList>
    </citation>
    <scope>NUCLEOTIDE SEQUENCE [LARGE SCALE GENOMIC DNA]</scope>
    <source>
        <strain evidence="3 4">CCNWXJ 40-4</strain>
    </source>
</reference>
<dbReference type="Pfam" id="PF13088">
    <property type="entry name" value="BNR_2"/>
    <property type="match status" value="1"/>
</dbReference>
<dbReference type="GO" id="GO:0016787">
    <property type="term" value="F:hydrolase activity"/>
    <property type="evidence" value="ECO:0007669"/>
    <property type="project" value="UniProtKB-KW"/>
</dbReference>
<dbReference type="PANTHER" id="PTHR43752">
    <property type="entry name" value="BNR/ASP-BOX REPEAT FAMILY PROTEIN"/>
    <property type="match status" value="1"/>
</dbReference>
<evidence type="ECO:0000259" key="2">
    <source>
        <dbReference type="Pfam" id="PF13088"/>
    </source>
</evidence>
<name>A0A6G4WKG7_9HYPH</name>
<evidence type="ECO:0000313" key="4">
    <source>
        <dbReference type="Proteomes" id="UP001642900"/>
    </source>
</evidence>
<dbReference type="AlphaFoldDB" id="A0A6G4WKG7"/>
<dbReference type="RefSeq" id="WP_165033459.1">
    <property type="nucleotide sequence ID" value="NZ_JAAKZF010000079.1"/>
</dbReference>
<feature type="region of interest" description="Disordered" evidence="1">
    <location>
        <begin position="232"/>
        <end position="255"/>
    </location>
</feature>
<dbReference type="EMBL" id="JAAKZF010000079">
    <property type="protein sequence ID" value="NGO55099.1"/>
    <property type="molecule type" value="Genomic_DNA"/>
</dbReference>
<organism evidence="3 4">
    <name type="scientific">Allomesorhizobium camelthorni</name>
    <dbReference type="NCBI Taxonomy" id="475069"/>
    <lineage>
        <taxon>Bacteria</taxon>
        <taxon>Pseudomonadati</taxon>
        <taxon>Pseudomonadota</taxon>
        <taxon>Alphaproteobacteria</taxon>
        <taxon>Hyphomicrobiales</taxon>
        <taxon>Phyllobacteriaceae</taxon>
        <taxon>Allomesorhizobium</taxon>
    </lineage>
</organism>
<keyword evidence="3" id="KW-0378">Hydrolase</keyword>
<evidence type="ECO:0000313" key="3">
    <source>
        <dbReference type="EMBL" id="NGO55099.1"/>
    </source>
</evidence>
<protein>
    <submittedName>
        <fullName evidence="3">Glycosyl hydrolase</fullName>
    </submittedName>
</protein>
<dbReference type="Proteomes" id="UP001642900">
    <property type="component" value="Unassembled WGS sequence"/>
</dbReference>
<dbReference type="InterPro" id="IPR036278">
    <property type="entry name" value="Sialidase_sf"/>
</dbReference>
<comment type="caution">
    <text evidence="3">The sequence shown here is derived from an EMBL/GenBank/DDBJ whole genome shotgun (WGS) entry which is preliminary data.</text>
</comment>
<dbReference type="InterPro" id="IPR011040">
    <property type="entry name" value="Sialidase"/>
</dbReference>
<sequence length="391" mass="42469">MTPEEIAARMTGALDRMADGRVEAFLPSPMVQNHAAFIEQLDDGTLACLWFGGTLEGRADISVYASTLTPGSSAWSPAVQLSNDPRRSEQNPVLTRNRKGQWLLFHTAQPSGNQDECLLRAREVSIAGGTLARGAPRTIDLPLGTFIRGRFVRRADGAWMMPVFRCISRPGLRWNGSFDTAGVALSTDDGRTWSLSEVPGSVGSVHMTIVPLDGSHMAAFYRRRQSDFVHRSESRDGGGLTWSAPEPTDVPNNNSSINVIRLADGRLAMACNPASAATSSDRRASLYDEIEEGDARPDASGGCSPIWGVPRAPLSLCVSTDGGKTFPLRRIIDDSPGTCLSNNSIGGRNKELSYPYLLQDPEGAIHVAYTYFRRAIKYVRLPKGWIDGELS</sequence>
<dbReference type="PANTHER" id="PTHR43752:SF2">
    <property type="entry name" value="BNR_ASP-BOX REPEAT FAMILY PROTEIN"/>
    <property type="match status" value="1"/>
</dbReference>
<feature type="domain" description="Sialidase" evidence="2">
    <location>
        <begin position="44"/>
        <end position="367"/>
    </location>
</feature>
<dbReference type="CDD" id="cd15482">
    <property type="entry name" value="Sialidase_non-viral"/>
    <property type="match status" value="1"/>
</dbReference>
<proteinExistence type="predicted"/>
<accession>A0A6G4WKG7</accession>